<dbReference type="STRING" id="157652.A0A371FAW2"/>
<evidence type="ECO:0000313" key="9">
    <source>
        <dbReference type="EMBL" id="RDX75432.1"/>
    </source>
</evidence>
<name>A0A371FAW2_MUCPR</name>
<protein>
    <submittedName>
        <fullName evidence="9">Protein GLUTAMINE DUMPER 2</fullName>
    </submittedName>
</protein>
<dbReference type="GO" id="GO:0006865">
    <property type="term" value="P:amino acid transport"/>
    <property type="evidence" value="ECO:0007669"/>
    <property type="project" value="UniProtKB-KW"/>
</dbReference>
<dbReference type="EMBL" id="QJKJ01009842">
    <property type="protein sequence ID" value="RDX75432.1"/>
    <property type="molecule type" value="Genomic_DNA"/>
</dbReference>
<feature type="transmembrane region" description="Helical" evidence="8">
    <location>
        <begin position="20"/>
        <end position="45"/>
    </location>
</feature>
<comment type="similarity">
    <text evidence="2">Belongs to the GLUTAMINE DUMPER 1 (TC 9.B.60) family.</text>
</comment>
<keyword evidence="3" id="KW-0813">Transport</keyword>
<dbReference type="GO" id="GO:0080143">
    <property type="term" value="P:regulation of amino acid export"/>
    <property type="evidence" value="ECO:0007669"/>
    <property type="project" value="InterPro"/>
</dbReference>
<keyword evidence="7 8" id="KW-0472">Membrane</keyword>
<evidence type="ECO:0000256" key="8">
    <source>
        <dbReference type="SAM" id="Phobius"/>
    </source>
</evidence>
<dbReference type="OrthoDB" id="770444at2759"/>
<sequence length="106" mass="11357">MNSSIGESGAAGFKNLSSPIPYLFGGLALMLAVIAVALLVLACFYRTQYYSPNSTSDEEKPPNNVLHREVNVSDPKIVVIMAGDSNPTYFANPVPSTTHNQQPVSN</sequence>
<evidence type="ECO:0000256" key="6">
    <source>
        <dbReference type="ARBA" id="ARBA00022989"/>
    </source>
</evidence>
<evidence type="ECO:0000256" key="3">
    <source>
        <dbReference type="ARBA" id="ARBA00022448"/>
    </source>
</evidence>
<keyword evidence="4 8" id="KW-0812">Transmembrane</keyword>
<feature type="non-terminal residue" evidence="9">
    <location>
        <position position="1"/>
    </location>
</feature>
<evidence type="ECO:0000256" key="4">
    <source>
        <dbReference type="ARBA" id="ARBA00022692"/>
    </source>
</evidence>
<organism evidence="9 10">
    <name type="scientific">Mucuna pruriens</name>
    <name type="common">Velvet bean</name>
    <name type="synonym">Dolichos pruriens</name>
    <dbReference type="NCBI Taxonomy" id="157652"/>
    <lineage>
        <taxon>Eukaryota</taxon>
        <taxon>Viridiplantae</taxon>
        <taxon>Streptophyta</taxon>
        <taxon>Embryophyta</taxon>
        <taxon>Tracheophyta</taxon>
        <taxon>Spermatophyta</taxon>
        <taxon>Magnoliopsida</taxon>
        <taxon>eudicotyledons</taxon>
        <taxon>Gunneridae</taxon>
        <taxon>Pentapetalae</taxon>
        <taxon>rosids</taxon>
        <taxon>fabids</taxon>
        <taxon>Fabales</taxon>
        <taxon>Fabaceae</taxon>
        <taxon>Papilionoideae</taxon>
        <taxon>50 kb inversion clade</taxon>
        <taxon>NPAAA clade</taxon>
        <taxon>indigoferoid/millettioid clade</taxon>
        <taxon>Phaseoleae</taxon>
        <taxon>Mucuna</taxon>
    </lineage>
</organism>
<dbReference type="GO" id="GO:0016020">
    <property type="term" value="C:membrane"/>
    <property type="evidence" value="ECO:0007669"/>
    <property type="project" value="UniProtKB-SubCell"/>
</dbReference>
<dbReference type="PANTHER" id="PTHR33228:SF64">
    <property type="entry name" value="PROTEIN, PUTATIVE-RELATED"/>
    <property type="match status" value="1"/>
</dbReference>
<dbReference type="Proteomes" id="UP000257109">
    <property type="component" value="Unassembled WGS sequence"/>
</dbReference>
<comment type="caution">
    <text evidence="9">The sequence shown here is derived from an EMBL/GenBank/DDBJ whole genome shotgun (WGS) entry which is preliminary data.</text>
</comment>
<dbReference type="AlphaFoldDB" id="A0A371FAW2"/>
<evidence type="ECO:0000256" key="1">
    <source>
        <dbReference type="ARBA" id="ARBA00004167"/>
    </source>
</evidence>
<proteinExistence type="inferred from homology"/>
<keyword evidence="10" id="KW-1185">Reference proteome</keyword>
<keyword evidence="6 8" id="KW-1133">Transmembrane helix</keyword>
<evidence type="ECO:0000256" key="7">
    <source>
        <dbReference type="ARBA" id="ARBA00023136"/>
    </source>
</evidence>
<comment type="subcellular location">
    <subcellularLocation>
        <location evidence="1">Membrane</location>
        <topology evidence="1">Single-pass membrane protein</topology>
    </subcellularLocation>
</comment>
<dbReference type="PANTHER" id="PTHR33228">
    <property type="entry name" value="PROTEIN GLUTAMINE DUMPER 4-RELATED"/>
    <property type="match status" value="1"/>
</dbReference>
<evidence type="ECO:0000313" key="10">
    <source>
        <dbReference type="Proteomes" id="UP000257109"/>
    </source>
</evidence>
<dbReference type="InterPro" id="IPR040359">
    <property type="entry name" value="GDU"/>
</dbReference>
<accession>A0A371FAW2</accession>
<evidence type="ECO:0000256" key="5">
    <source>
        <dbReference type="ARBA" id="ARBA00022970"/>
    </source>
</evidence>
<keyword evidence="5" id="KW-0029">Amino-acid transport</keyword>
<reference evidence="9" key="1">
    <citation type="submission" date="2018-05" db="EMBL/GenBank/DDBJ databases">
        <title>Draft genome of Mucuna pruriens seed.</title>
        <authorList>
            <person name="Nnadi N.E."/>
            <person name="Vos R."/>
            <person name="Hasami M.H."/>
            <person name="Devisetty U.K."/>
            <person name="Aguiy J.C."/>
        </authorList>
    </citation>
    <scope>NUCLEOTIDE SEQUENCE [LARGE SCALE GENOMIC DNA]</scope>
    <source>
        <strain evidence="9">JCA_2017</strain>
    </source>
</reference>
<evidence type="ECO:0000256" key="2">
    <source>
        <dbReference type="ARBA" id="ARBA00009977"/>
    </source>
</evidence>
<gene>
    <name evidence="9" type="primary">GDU2</name>
    <name evidence="9" type="ORF">CR513_44678</name>
</gene>